<evidence type="ECO:0000313" key="8">
    <source>
        <dbReference type="Proteomes" id="UP000319263"/>
    </source>
</evidence>
<dbReference type="RefSeq" id="WP_143986715.1">
    <property type="nucleotide sequence ID" value="NZ_CP041692.1"/>
</dbReference>
<name>A0A516PZZ9_9ACTN</name>
<sequence length="208" mass="22678">MAIIHKATLTPSKPEVLRGWLDRQPWGGSGEIEQVAGYRFDNPAGEVGVEGFVLRRGDRLLHAVLTYRGEPQRDGQGLIATMQHSVLGRRWVYDAATDPVALGCFLRAVRGEQDQAALELWDGDRRTGLREQTLRLLAQDGSGPDTPDGYDGPDRQDEFANPDASTVVRVAIDGGELRIARVLGIPVDGSRRLTARWDGGSAVLAALR</sequence>
<dbReference type="OrthoDB" id="3787729at2"/>
<feature type="region of interest" description="Disordered" evidence="5">
    <location>
        <begin position="138"/>
        <end position="162"/>
    </location>
</feature>
<gene>
    <name evidence="7" type="ORF">FOE78_13300</name>
</gene>
<dbReference type="EMBL" id="CP041692">
    <property type="protein sequence ID" value="QDP96753.1"/>
    <property type="molecule type" value="Genomic_DNA"/>
</dbReference>
<dbReference type="GO" id="GO:0005524">
    <property type="term" value="F:ATP binding"/>
    <property type="evidence" value="ECO:0007669"/>
    <property type="project" value="UniProtKB-KW"/>
</dbReference>
<protein>
    <recommendedName>
        <fullName evidence="6">Maltokinase N-terminal cap domain-containing protein</fullName>
    </recommendedName>
</protein>
<organism evidence="7 8">
    <name type="scientific">Microlunatus elymi</name>
    <dbReference type="NCBI Taxonomy" id="2596828"/>
    <lineage>
        <taxon>Bacteria</taxon>
        <taxon>Bacillati</taxon>
        <taxon>Actinomycetota</taxon>
        <taxon>Actinomycetes</taxon>
        <taxon>Propionibacteriales</taxon>
        <taxon>Propionibacteriaceae</taxon>
        <taxon>Microlunatus</taxon>
    </lineage>
</organism>
<keyword evidence="1" id="KW-0808">Transferase</keyword>
<evidence type="ECO:0000256" key="5">
    <source>
        <dbReference type="SAM" id="MobiDB-lite"/>
    </source>
</evidence>
<dbReference type="KEGG" id="mik:FOE78_13300"/>
<keyword evidence="4" id="KW-0067">ATP-binding</keyword>
<evidence type="ECO:0000256" key="2">
    <source>
        <dbReference type="ARBA" id="ARBA00022741"/>
    </source>
</evidence>
<dbReference type="Pfam" id="PF18085">
    <property type="entry name" value="Mak_N_cap"/>
    <property type="match status" value="1"/>
</dbReference>
<reference evidence="7 8" key="1">
    <citation type="submission" date="2019-07" db="EMBL/GenBank/DDBJ databases">
        <title>Microlunatus dokdonensis sp. nov. isolated from the rhizospheric soil of the wild plant Elymus tsukushiensis.</title>
        <authorList>
            <person name="Ghim S.-Y."/>
            <person name="Hwang Y.-J."/>
            <person name="Son J.-S."/>
            <person name="Shin J.-H."/>
        </authorList>
    </citation>
    <scope>NUCLEOTIDE SEQUENCE [LARGE SCALE GENOMIC DNA]</scope>
    <source>
        <strain evidence="7 8">KUDC0627</strain>
    </source>
</reference>
<evidence type="ECO:0000256" key="4">
    <source>
        <dbReference type="ARBA" id="ARBA00022840"/>
    </source>
</evidence>
<evidence type="ECO:0000256" key="1">
    <source>
        <dbReference type="ARBA" id="ARBA00022679"/>
    </source>
</evidence>
<evidence type="ECO:0000259" key="6">
    <source>
        <dbReference type="Pfam" id="PF18085"/>
    </source>
</evidence>
<keyword evidence="3" id="KW-0418">Kinase</keyword>
<accession>A0A516PZZ9</accession>
<keyword evidence="2" id="KW-0547">Nucleotide-binding</keyword>
<dbReference type="Proteomes" id="UP000319263">
    <property type="component" value="Chromosome"/>
</dbReference>
<keyword evidence="8" id="KW-1185">Reference proteome</keyword>
<feature type="compositionally biased region" description="Low complexity" evidence="5">
    <location>
        <begin position="140"/>
        <end position="150"/>
    </location>
</feature>
<evidence type="ECO:0000256" key="3">
    <source>
        <dbReference type="ARBA" id="ARBA00022777"/>
    </source>
</evidence>
<proteinExistence type="predicted"/>
<feature type="domain" description="Maltokinase N-terminal cap" evidence="6">
    <location>
        <begin position="20"/>
        <end position="98"/>
    </location>
</feature>
<dbReference type="InterPro" id="IPR040999">
    <property type="entry name" value="Mak_N_cap"/>
</dbReference>
<dbReference type="AlphaFoldDB" id="A0A516PZZ9"/>
<evidence type="ECO:0000313" key="7">
    <source>
        <dbReference type="EMBL" id="QDP96753.1"/>
    </source>
</evidence>
<dbReference type="GO" id="GO:0016301">
    <property type="term" value="F:kinase activity"/>
    <property type="evidence" value="ECO:0007669"/>
    <property type="project" value="UniProtKB-KW"/>
</dbReference>